<proteinExistence type="predicted"/>
<protein>
    <recommendedName>
        <fullName evidence="2">C-type lectin domain-containing protein</fullName>
    </recommendedName>
</protein>
<evidence type="ECO:0000259" key="2">
    <source>
        <dbReference type="PROSITE" id="PS50041"/>
    </source>
</evidence>
<reference evidence="3" key="1">
    <citation type="submission" date="2018-11" db="EMBL/GenBank/DDBJ databases">
        <authorList>
            <person name="Alioto T."/>
            <person name="Alioto T."/>
        </authorList>
    </citation>
    <scope>NUCLEOTIDE SEQUENCE</scope>
</reference>
<dbReference type="PROSITE" id="PS50041">
    <property type="entry name" value="C_TYPE_LECTIN_2"/>
    <property type="match status" value="1"/>
</dbReference>
<dbReference type="AlphaFoldDB" id="A0A8B6HLD4"/>
<comment type="caution">
    <text evidence="3">The sequence shown here is derived from an EMBL/GenBank/DDBJ whole genome shotgun (WGS) entry which is preliminary data.</text>
</comment>
<evidence type="ECO:0000313" key="4">
    <source>
        <dbReference type="Proteomes" id="UP000596742"/>
    </source>
</evidence>
<dbReference type="InterPro" id="IPR016186">
    <property type="entry name" value="C-type_lectin-like/link_sf"/>
</dbReference>
<feature type="domain" description="C-type lectin" evidence="2">
    <location>
        <begin position="83"/>
        <end position="196"/>
    </location>
</feature>
<feature type="signal peptide" evidence="1">
    <location>
        <begin position="1"/>
        <end position="20"/>
    </location>
</feature>
<keyword evidence="1" id="KW-0732">Signal</keyword>
<name>A0A8B6HLD4_MYTGA</name>
<organism evidence="3 4">
    <name type="scientific">Mytilus galloprovincialis</name>
    <name type="common">Mediterranean mussel</name>
    <dbReference type="NCBI Taxonomy" id="29158"/>
    <lineage>
        <taxon>Eukaryota</taxon>
        <taxon>Metazoa</taxon>
        <taxon>Spiralia</taxon>
        <taxon>Lophotrochozoa</taxon>
        <taxon>Mollusca</taxon>
        <taxon>Bivalvia</taxon>
        <taxon>Autobranchia</taxon>
        <taxon>Pteriomorphia</taxon>
        <taxon>Mytilida</taxon>
        <taxon>Mytiloidea</taxon>
        <taxon>Mytilidae</taxon>
        <taxon>Mytilinae</taxon>
        <taxon>Mytilus</taxon>
    </lineage>
</organism>
<dbReference type="InterPro" id="IPR016187">
    <property type="entry name" value="CTDL_fold"/>
</dbReference>
<evidence type="ECO:0000313" key="3">
    <source>
        <dbReference type="EMBL" id="VDI81313.1"/>
    </source>
</evidence>
<dbReference type="Proteomes" id="UP000596742">
    <property type="component" value="Unassembled WGS sequence"/>
</dbReference>
<keyword evidence="4" id="KW-1185">Reference proteome</keyword>
<dbReference type="Gene3D" id="3.10.100.10">
    <property type="entry name" value="Mannose-Binding Protein A, subunit A"/>
    <property type="match status" value="1"/>
</dbReference>
<accession>A0A8B6HLD4</accession>
<dbReference type="SMART" id="SM00034">
    <property type="entry name" value="CLECT"/>
    <property type="match status" value="1"/>
</dbReference>
<evidence type="ECO:0000256" key="1">
    <source>
        <dbReference type="SAM" id="SignalP"/>
    </source>
</evidence>
<dbReference type="SUPFAM" id="SSF56436">
    <property type="entry name" value="C-type lectin-like"/>
    <property type="match status" value="1"/>
</dbReference>
<dbReference type="EMBL" id="UYJE01010249">
    <property type="protein sequence ID" value="VDI81313.1"/>
    <property type="molecule type" value="Genomic_DNA"/>
</dbReference>
<feature type="chain" id="PRO_5032410902" description="C-type lectin domain-containing protein" evidence="1">
    <location>
        <begin position="21"/>
        <end position="196"/>
    </location>
</feature>
<gene>
    <name evidence="3" type="ORF">MGAL_10B050534</name>
</gene>
<dbReference type="OrthoDB" id="6340082at2759"/>
<sequence>MMTFCCLIVFILCTIHVSTGERLTRNCLASNGRCGQKGLTCNDAFGKGWIKKGRCCNGGPCCKSTCVPTSCPEGYIISNNLTASTNCYFFSGDDEQTWSDAMKICRLKGAYLWRPNTVAEAFAVKSTTGFDVDIWSGLYTPKRDGTFIFIDAGGILTLDTLPFGERDQIDNEDCVEFELTPSDNWNWNDDPCDRAH</sequence>
<dbReference type="InterPro" id="IPR001304">
    <property type="entry name" value="C-type_lectin-like"/>
</dbReference>
<dbReference type="Pfam" id="PF00059">
    <property type="entry name" value="Lectin_C"/>
    <property type="match status" value="1"/>
</dbReference>
<dbReference type="CDD" id="cd00037">
    <property type="entry name" value="CLECT"/>
    <property type="match status" value="1"/>
</dbReference>